<protein>
    <submittedName>
        <fullName evidence="2">EGF domain specific O-linked N-acetylglucosamine transferase</fullName>
    </submittedName>
</protein>
<evidence type="ECO:0000313" key="2">
    <source>
        <dbReference type="Ensembl" id="ENSCGRP00001014121.1"/>
    </source>
</evidence>
<dbReference type="Proteomes" id="UP000694386">
    <property type="component" value="Unplaced"/>
</dbReference>
<dbReference type="Ensembl" id="ENSCGRT00001018358.1">
    <property type="protein sequence ID" value="ENSCGRP00001014121.1"/>
    <property type="gene ID" value="ENSCGRG00001015087.1"/>
</dbReference>
<dbReference type="AlphaFoldDB" id="A0A8C2M8M7"/>
<accession>A0A8C2M8M7</accession>
<feature type="chain" id="PRO_5034892254" evidence="1">
    <location>
        <begin position="19"/>
        <end position="61"/>
    </location>
</feature>
<name>A0A8C2M8M7_CRIGR</name>
<keyword evidence="1" id="KW-0732">Signal</keyword>
<feature type="signal peptide" evidence="1">
    <location>
        <begin position="1"/>
        <end position="18"/>
    </location>
</feature>
<reference evidence="2" key="1">
    <citation type="submission" date="2025-08" db="UniProtKB">
        <authorList>
            <consortium name="Ensembl"/>
        </authorList>
    </citation>
    <scope>IDENTIFICATION</scope>
</reference>
<gene>
    <name evidence="2" type="primary">Eogt</name>
</gene>
<dbReference type="GeneTree" id="ENSGT00940000156493"/>
<organism evidence="2 3">
    <name type="scientific">Cricetulus griseus</name>
    <name type="common">Chinese hamster</name>
    <name type="synonym">Cricetulus barabensis griseus</name>
    <dbReference type="NCBI Taxonomy" id="10029"/>
    <lineage>
        <taxon>Eukaryota</taxon>
        <taxon>Metazoa</taxon>
        <taxon>Chordata</taxon>
        <taxon>Craniata</taxon>
        <taxon>Vertebrata</taxon>
        <taxon>Euteleostomi</taxon>
        <taxon>Mammalia</taxon>
        <taxon>Eutheria</taxon>
        <taxon>Euarchontoglires</taxon>
        <taxon>Glires</taxon>
        <taxon>Rodentia</taxon>
        <taxon>Myomorpha</taxon>
        <taxon>Muroidea</taxon>
        <taxon>Cricetidae</taxon>
        <taxon>Cricetinae</taxon>
        <taxon>Cricetulus</taxon>
    </lineage>
</organism>
<sequence>MLMLLAFGVLLHEVPLSGQDEAHSEVSTTSPGGSPTKCFLKIRGTIRRWENTQSLPITLLM</sequence>
<reference evidence="2" key="2">
    <citation type="submission" date="2025-09" db="UniProtKB">
        <authorList>
            <consortium name="Ensembl"/>
        </authorList>
    </citation>
    <scope>IDENTIFICATION</scope>
</reference>
<evidence type="ECO:0000256" key="1">
    <source>
        <dbReference type="SAM" id="SignalP"/>
    </source>
</evidence>
<proteinExistence type="predicted"/>
<evidence type="ECO:0000313" key="3">
    <source>
        <dbReference type="Proteomes" id="UP000694386"/>
    </source>
</evidence>